<feature type="compositionally biased region" description="Polar residues" evidence="1">
    <location>
        <begin position="89"/>
        <end position="99"/>
    </location>
</feature>
<feature type="compositionally biased region" description="Polar residues" evidence="1">
    <location>
        <begin position="116"/>
        <end position="126"/>
    </location>
</feature>
<dbReference type="Proteomes" id="UP000292702">
    <property type="component" value="Unassembled WGS sequence"/>
</dbReference>
<comment type="caution">
    <text evidence="3">The sequence shown here is derived from an EMBL/GenBank/DDBJ whole genome shotgun (WGS) entry which is preliminary data.</text>
</comment>
<dbReference type="EMBL" id="RWJN01000557">
    <property type="protein sequence ID" value="TCD60696.1"/>
    <property type="molecule type" value="Genomic_DNA"/>
</dbReference>
<evidence type="ECO:0000313" key="3">
    <source>
        <dbReference type="EMBL" id="TCD60696.1"/>
    </source>
</evidence>
<evidence type="ECO:0000313" key="4">
    <source>
        <dbReference type="Proteomes" id="UP000292702"/>
    </source>
</evidence>
<dbReference type="AlphaFoldDB" id="A0A4R0R3N0"/>
<feature type="signal peptide" evidence="2">
    <location>
        <begin position="1"/>
        <end position="21"/>
    </location>
</feature>
<sequence length="198" mass="20560">MRYSILFASAIAVLTTSIVAAVPSTDGEIDGLVARRHYARALRNLESRGDDRALFLRDLLEVYSRDSNERIWKRAPRPPGVPPEPEKTLVNSPSGSRAGTESEPKAGPAPSGGDSRANTLSGTTVGSYGEHVADGLHTGSAGWTPGGPIHAEPAQMGGKEGMAGGQHPVTQPTRPQSAGANAPPAPAMAPTQQRPGTL</sequence>
<proteinExistence type="predicted"/>
<feature type="chain" id="PRO_5020832351" evidence="2">
    <location>
        <begin position="22"/>
        <end position="198"/>
    </location>
</feature>
<feature type="compositionally biased region" description="Low complexity" evidence="1">
    <location>
        <begin position="175"/>
        <end position="198"/>
    </location>
</feature>
<keyword evidence="2" id="KW-0732">Signal</keyword>
<gene>
    <name evidence="3" type="ORF">EIP91_009649</name>
</gene>
<protein>
    <submittedName>
        <fullName evidence="3">Uncharacterized protein</fullName>
    </submittedName>
</protein>
<accession>A0A4R0R3N0</accession>
<name>A0A4R0R3N0_9APHY</name>
<keyword evidence="4" id="KW-1185">Reference proteome</keyword>
<organism evidence="3 4">
    <name type="scientific">Steccherinum ochraceum</name>
    <dbReference type="NCBI Taxonomy" id="92696"/>
    <lineage>
        <taxon>Eukaryota</taxon>
        <taxon>Fungi</taxon>
        <taxon>Dikarya</taxon>
        <taxon>Basidiomycota</taxon>
        <taxon>Agaricomycotina</taxon>
        <taxon>Agaricomycetes</taxon>
        <taxon>Polyporales</taxon>
        <taxon>Steccherinaceae</taxon>
        <taxon>Steccherinum</taxon>
    </lineage>
</organism>
<evidence type="ECO:0000256" key="1">
    <source>
        <dbReference type="SAM" id="MobiDB-lite"/>
    </source>
</evidence>
<evidence type="ECO:0000256" key="2">
    <source>
        <dbReference type="SAM" id="SignalP"/>
    </source>
</evidence>
<reference evidence="3 4" key="1">
    <citation type="submission" date="2018-11" db="EMBL/GenBank/DDBJ databases">
        <title>Genome assembly of Steccherinum ochraceum LE-BIN_3174, the white-rot fungus of the Steccherinaceae family (The Residual Polyporoid clade, Polyporales, Basidiomycota).</title>
        <authorList>
            <person name="Fedorova T.V."/>
            <person name="Glazunova O.A."/>
            <person name="Landesman E.O."/>
            <person name="Moiseenko K.V."/>
            <person name="Psurtseva N.V."/>
            <person name="Savinova O.S."/>
            <person name="Shakhova N.V."/>
            <person name="Tyazhelova T.V."/>
            <person name="Vasina D.V."/>
        </authorList>
    </citation>
    <scope>NUCLEOTIDE SEQUENCE [LARGE SCALE GENOMIC DNA]</scope>
    <source>
        <strain evidence="3 4">LE-BIN_3174</strain>
    </source>
</reference>
<feature type="region of interest" description="Disordered" evidence="1">
    <location>
        <begin position="72"/>
        <end position="198"/>
    </location>
</feature>